<evidence type="ECO:0000313" key="10">
    <source>
        <dbReference type="EMBL" id="TRY70705.1"/>
    </source>
</evidence>
<evidence type="ECO:0000256" key="2">
    <source>
        <dbReference type="ARBA" id="ARBA00006175"/>
    </source>
</evidence>
<organism evidence="10 11">
    <name type="scientific">Tigriopus californicus</name>
    <name type="common">Marine copepod</name>
    <dbReference type="NCBI Taxonomy" id="6832"/>
    <lineage>
        <taxon>Eukaryota</taxon>
        <taxon>Metazoa</taxon>
        <taxon>Ecdysozoa</taxon>
        <taxon>Arthropoda</taxon>
        <taxon>Crustacea</taxon>
        <taxon>Multicrustacea</taxon>
        <taxon>Hexanauplia</taxon>
        <taxon>Copepoda</taxon>
        <taxon>Harpacticoida</taxon>
        <taxon>Harpacticidae</taxon>
        <taxon>Tigriopus</taxon>
    </lineage>
</organism>
<feature type="transmembrane region" description="Helical" evidence="9">
    <location>
        <begin position="221"/>
        <end position="239"/>
    </location>
</feature>
<dbReference type="GO" id="GO:0015250">
    <property type="term" value="F:water channel activity"/>
    <property type="evidence" value="ECO:0007669"/>
    <property type="project" value="TreeGrafter"/>
</dbReference>
<dbReference type="EMBL" id="VCGU01000009">
    <property type="protein sequence ID" value="TRY70705.1"/>
    <property type="molecule type" value="Genomic_DNA"/>
</dbReference>
<feature type="transmembrane region" description="Helical" evidence="9">
    <location>
        <begin position="93"/>
        <end position="114"/>
    </location>
</feature>
<dbReference type="PRINTS" id="PR00783">
    <property type="entry name" value="MINTRINSICP"/>
</dbReference>
<evidence type="ECO:0000256" key="9">
    <source>
        <dbReference type="SAM" id="Phobius"/>
    </source>
</evidence>
<evidence type="ECO:0000256" key="1">
    <source>
        <dbReference type="ARBA" id="ARBA00004141"/>
    </source>
</evidence>
<evidence type="ECO:0000256" key="8">
    <source>
        <dbReference type="RuleBase" id="RU000477"/>
    </source>
</evidence>
<keyword evidence="5 9" id="KW-1133">Transmembrane helix</keyword>
<dbReference type="Proteomes" id="UP000318571">
    <property type="component" value="Chromosome 9"/>
</dbReference>
<dbReference type="InterPro" id="IPR022357">
    <property type="entry name" value="MIP_CS"/>
</dbReference>
<dbReference type="GO" id="GO:0015254">
    <property type="term" value="F:glycerol channel activity"/>
    <property type="evidence" value="ECO:0007669"/>
    <property type="project" value="TreeGrafter"/>
</dbReference>
<sequence length="310" mass="33597">MESVEKKKEMWSSHHEDRSDSRGQLIINMVKNGFLDKVSNSGNLGLPGSNTRKMRCAPPLLRKFLAEFLGTFLLVIFGDGAIAQHVLGQNQSFLSICLGYGLGLMIGILVSGNVSGGHLNPAVTLAMSLLQKCTYICVPVYWAAQYLGAFAGATVLYGVYADAIEAQLGMNMSSAGIFASYPKDDIGVVTLIVGQTLGTGILLIIILAATDKKNMNVPPGLLPLTIGLGLTAIHISFAYNAGCAINPARDFSPRLLTYVAGFGNVFSADNYFFWIPWIMPHIGAVIGALTYYYFVEIHHKDEDDEEDEDF</sequence>
<dbReference type="OMA" id="WGFAVLT"/>
<dbReference type="InterPro" id="IPR023271">
    <property type="entry name" value="Aquaporin-like"/>
</dbReference>
<comment type="function">
    <text evidence="7">Aquaglyceroporin that may modulate the water content and osmolytes during anhydrobiosis.</text>
</comment>
<evidence type="ECO:0000256" key="3">
    <source>
        <dbReference type="ARBA" id="ARBA00022448"/>
    </source>
</evidence>
<feature type="transmembrane region" description="Helical" evidence="9">
    <location>
        <begin position="64"/>
        <end position="87"/>
    </location>
</feature>
<dbReference type="PANTHER" id="PTHR43829:SF9">
    <property type="entry name" value="AQUAPORIN-9"/>
    <property type="match status" value="1"/>
</dbReference>
<evidence type="ECO:0008006" key="12">
    <source>
        <dbReference type="Google" id="ProtNLM"/>
    </source>
</evidence>
<feature type="transmembrane region" description="Helical" evidence="9">
    <location>
        <begin position="271"/>
        <end position="294"/>
    </location>
</feature>
<accession>A0A553NZ56</accession>
<evidence type="ECO:0000256" key="7">
    <source>
        <dbReference type="ARBA" id="ARBA00045280"/>
    </source>
</evidence>
<proteinExistence type="inferred from homology"/>
<name>A0A553NZ56_TIGCA</name>
<dbReference type="InterPro" id="IPR050363">
    <property type="entry name" value="MIP/Aquaporin"/>
</dbReference>
<keyword evidence="11" id="KW-1185">Reference proteome</keyword>
<dbReference type="SUPFAM" id="SSF81338">
    <property type="entry name" value="Aquaporin-like"/>
    <property type="match status" value="1"/>
</dbReference>
<keyword evidence="3 8" id="KW-0813">Transport</keyword>
<dbReference type="PROSITE" id="PS00221">
    <property type="entry name" value="MIP"/>
    <property type="match status" value="1"/>
</dbReference>
<comment type="caution">
    <text evidence="10">The sequence shown here is derived from an EMBL/GenBank/DDBJ whole genome shotgun (WGS) entry which is preliminary data.</text>
</comment>
<dbReference type="PANTHER" id="PTHR43829">
    <property type="entry name" value="AQUAPORIN OR AQUAGLYCEROPORIN RELATED"/>
    <property type="match status" value="1"/>
</dbReference>
<dbReference type="STRING" id="6832.A0A553NZ56"/>
<comment type="subcellular location">
    <subcellularLocation>
        <location evidence="1">Membrane</location>
        <topology evidence="1">Multi-pass membrane protein</topology>
    </subcellularLocation>
</comment>
<evidence type="ECO:0000256" key="5">
    <source>
        <dbReference type="ARBA" id="ARBA00022989"/>
    </source>
</evidence>
<feature type="transmembrane region" description="Helical" evidence="9">
    <location>
        <begin position="186"/>
        <end position="209"/>
    </location>
</feature>
<comment type="similarity">
    <text evidence="2 8">Belongs to the MIP/aquaporin (TC 1.A.8) family.</text>
</comment>
<dbReference type="NCBIfam" id="TIGR00861">
    <property type="entry name" value="MIP"/>
    <property type="match status" value="1"/>
</dbReference>
<dbReference type="CDD" id="cd00333">
    <property type="entry name" value="MIP"/>
    <property type="match status" value="1"/>
</dbReference>
<dbReference type="AlphaFoldDB" id="A0A553NZ56"/>
<dbReference type="Gene3D" id="1.20.1080.10">
    <property type="entry name" value="Glycerol uptake facilitator protein"/>
    <property type="match status" value="1"/>
</dbReference>
<keyword evidence="4 8" id="KW-0812">Transmembrane</keyword>
<reference evidence="10 11" key="1">
    <citation type="journal article" date="2018" name="Nat. Ecol. Evol.">
        <title>Genomic signatures of mitonuclear coevolution across populations of Tigriopus californicus.</title>
        <authorList>
            <person name="Barreto F.S."/>
            <person name="Watson E.T."/>
            <person name="Lima T.G."/>
            <person name="Willett C.S."/>
            <person name="Edmands S."/>
            <person name="Li W."/>
            <person name="Burton R.S."/>
        </authorList>
    </citation>
    <scope>NUCLEOTIDE SEQUENCE [LARGE SCALE GENOMIC DNA]</scope>
    <source>
        <strain evidence="10 11">San Diego</strain>
    </source>
</reference>
<feature type="transmembrane region" description="Helical" evidence="9">
    <location>
        <begin position="135"/>
        <end position="160"/>
    </location>
</feature>
<dbReference type="GO" id="GO:0016323">
    <property type="term" value="C:basolateral plasma membrane"/>
    <property type="evidence" value="ECO:0007669"/>
    <property type="project" value="TreeGrafter"/>
</dbReference>
<protein>
    <recommendedName>
        <fullName evidence="12">Aquaporin</fullName>
    </recommendedName>
</protein>
<gene>
    <name evidence="10" type="ORF">TCAL_02842</name>
</gene>
<dbReference type="InterPro" id="IPR000425">
    <property type="entry name" value="MIP"/>
</dbReference>
<evidence type="ECO:0000256" key="4">
    <source>
        <dbReference type="ARBA" id="ARBA00022692"/>
    </source>
</evidence>
<keyword evidence="6 9" id="KW-0472">Membrane</keyword>
<evidence type="ECO:0000313" key="11">
    <source>
        <dbReference type="Proteomes" id="UP000318571"/>
    </source>
</evidence>
<dbReference type="Pfam" id="PF00230">
    <property type="entry name" value="MIP"/>
    <property type="match status" value="1"/>
</dbReference>
<evidence type="ECO:0000256" key="6">
    <source>
        <dbReference type="ARBA" id="ARBA00023136"/>
    </source>
</evidence>